<reference evidence="1" key="1">
    <citation type="journal article" date="2022" name="Biol. Control">
        <title>In silico genomic analysis of Rhodopseudomonas palustris strains revealed potential biocontrol agents and crop yield enhancers.</title>
        <authorList>
            <person name="Surachat K."/>
            <person name="Kantachote D."/>
            <person name="Deachamag P."/>
            <person name="Wonglapsuwan M."/>
        </authorList>
    </citation>
    <scope>NUCLEOTIDE SEQUENCE</scope>
    <source>
        <strain evidence="1">TLS06</strain>
    </source>
</reference>
<evidence type="ECO:0000313" key="2">
    <source>
        <dbReference type="Proteomes" id="UP001163166"/>
    </source>
</evidence>
<dbReference type="Pfam" id="PF11582">
    <property type="entry name" value="DUF3240"/>
    <property type="match status" value="1"/>
</dbReference>
<proteinExistence type="predicted"/>
<dbReference type="EMBL" id="CP076676">
    <property type="protein sequence ID" value="UYO39383.1"/>
    <property type="molecule type" value="Genomic_DNA"/>
</dbReference>
<dbReference type="RefSeq" id="WP_107346047.1">
    <property type="nucleotide sequence ID" value="NZ_CP019966.1"/>
</dbReference>
<dbReference type="Gene3D" id="3.30.70.120">
    <property type="match status" value="1"/>
</dbReference>
<dbReference type="InterPro" id="IPR021634">
    <property type="entry name" value="DUF3240"/>
</dbReference>
<name>A0AAX3DXH0_RHOPL</name>
<dbReference type="InterPro" id="IPR015867">
    <property type="entry name" value="N-reg_PII/ATP_PRibTrfase_C"/>
</dbReference>
<organism evidence="1 2">
    <name type="scientific">Rhodopseudomonas palustris</name>
    <dbReference type="NCBI Taxonomy" id="1076"/>
    <lineage>
        <taxon>Bacteria</taxon>
        <taxon>Pseudomonadati</taxon>
        <taxon>Pseudomonadota</taxon>
        <taxon>Alphaproteobacteria</taxon>
        <taxon>Hyphomicrobiales</taxon>
        <taxon>Nitrobacteraceae</taxon>
        <taxon>Rhodopseudomonas</taxon>
    </lineage>
</organism>
<dbReference type="AlphaFoldDB" id="A0AAX3DXH0"/>
<sequence length="101" mass="10848">MSAMVLTLLVPVALKDDVIAAMLSHEPTARVGFTAREVEGYGRDVDYDSVVEQVRGHTLSVEIVVTADDAELRGLLDTIGDEFGGRGLRWRIVPAPAVGTL</sequence>
<protein>
    <submittedName>
        <fullName evidence="1">DUF3240 family protein</fullName>
    </submittedName>
</protein>
<gene>
    <name evidence="1" type="ORF">KQX62_22195</name>
</gene>
<dbReference type="Proteomes" id="UP001163166">
    <property type="component" value="Chromosome"/>
</dbReference>
<evidence type="ECO:0000313" key="1">
    <source>
        <dbReference type="EMBL" id="UYO39383.1"/>
    </source>
</evidence>
<accession>A0AAX3DXH0</accession>